<protein>
    <recommendedName>
        <fullName evidence="1">DNA-directed primase/polymerase protein</fullName>
        <ecNumber evidence="3">2.7.7.102</ecNumber>
    </recommendedName>
</protein>
<comment type="catalytic activity">
    <reaction evidence="4">
        <text>DNA(n) + a 2'-deoxyribonucleoside 5'-triphosphate = DNA(n+1) + diphosphate</text>
        <dbReference type="Rhea" id="RHEA:22508"/>
        <dbReference type="Rhea" id="RHEA-COMP:17339"/>
        <dbReference type="Rhea" id="RHEA-COMP:17340"/>
        <dbReference type="ChEBI" id="CHEBI:33019"/>
        <dbReference type="ChEBI" id="CHEBI:61560"/>
        <dbReference type="ChEBI" id="CHEBI:173112"/>
        <dbReference type="EC" id="2.7.7.7"/>
    </reaction>
    <physiologicalReaction direction="left-to-right" evidence="4">
        <dbReference type="Rhea" id="RHEA:22509"/>
    </physiologicalReaction>
</comment>
<dbReference type="PANTHER" id="PTHR31399:SF0">
    <property type="entry name" value="DNA-DIRECTED PRIMASE_POLYMERASE PROTEIN"/>
    <property type="match status" value="1"/>
</dbReference>
<dbReference type="GO" id="GO:0042276">
    <property type="term" value="P:error-prone translesion synthesis"/>
    <property type="evidence" value="ECO:0007669"/>
    <property type="project" value="InterPro"/>
</dbReference>
<dbReference type="GO" id="GO:0005759">
    <property type="term" value="C:mitochondrial matrix"/>
    <property type="evidence" value="ECO:0007669"/>
    <property type="project" value="TreeGrafter"/>
</dbReference>
<gene>
    <name evidence="5" type="ORF">WJX84_009393</name>
</gene>
<evidence type="ECO:0000313" key="6">
    <source>
        <dbReference type="Proteomes" id="UP001485043"/>
    </source>
</evidence>
<dbReference type="GO" id="GO:0005634">
    <property type="term" value="C:nucleus"/>
    <property type="evidence" value="ECO:0007669"/>
    <property type="project" value="TreeGrafter"/>
</dbReference>
<dbReference type="InterPro" id="IPR044917">
    <property type="entry name" value="PRIMPOL"/>
</dbReference>
<comment type="catalytic activity">
    <reaction evidence="2">
        <text>ssDNA + n NTP = ssDNA/pppN(pN)n-1 hybrid + (n-1) diphosphate.</text>
        <dbReference type="EC" id="2.7.7.102"/>
    </reaction>
</comment>
<reference evidence="5 6" key="1">
    <citation type="journal article" date="2024" name="Nat. Commun.">
        <title>Phylogenomics reveals the evolutionary origins of lichenization in chlorophyte algae.</title>
        <authorList>
            <person name="Puginier C."/>
            <person name="Libourel C."/>
            <person name="Otte J."/>
            <person name="Skaloud P."/>
            <person name="Haon M."/>
            <person name="Grisel S."/>
            <person name="Petersen M."/>
            <person name="Berrin J.G."/>
            <person name="Delaux P.M."/>
            <person name="Dal Grande F."/>
            <person name="Keller J."/>
        </authorList>
    </citation>
    <scope>NUCLEOTIDE SEQUENCE [LARGE SCALE GENOMIC DNA]</scope>
    <source>
        <strain evidence="5 6">SAG 2523</strain>
    </source>
</reference>
<evidence type="ECO:0000256" key="2">
    <source>
        <dbReference type="ARBA" id="ARBA00044677"/>
    </source>
</evidence>
<keyword evidence="6" id="KW-1185">Reference proteome</keyword>
<comment type="caution">
    <text evidence="5">The sequence shown here is derived from an EMBL/GenBank/DDBJ whole genome shotgun (WGS) entry which is preliminary data.</text>
</comment>
<proteinExistence type="predicted"/>
<organism evidence="5 6">
    <name type="scientific">Apatococcus fuscideae</name>
    <dbReference type="NCBI Taxonomy" id="2026836"/>
    <lineage>
        <taxon>Eukaryota</taxon>
        <taxon>Viridiplantae</taxon>
        <taxon>Chlorophyta</taxon>
        <taxon>core chlorophytes</taxon>
        <taxon>Trebouxiophyceae</taxon>
        <taxon>Chlorellales</taxon>
        <taxon>Chlorellaceae</taxon>
        <taxon>Apatococcus</taxon>
    </lineage>
</organism>
<dbReference type="Proteomes" id="UP001485043">
    <property type="component" value="Unassembled WGS sequence"/>
</dbReference>
<name>A0AAW1T9R4_9CHLO</name>
<dbReference type="EC" id="2.7.7.102" evidence="3"/>
<dbReference type="GO" id="GO:0031297">
    <property type="term" value="P:replication fork processing"/>
    <property type="evidence" value="ECO:0007669"/>
    <property type="project" value="TreeGrafter"/>
</dbReference>
<dbReference type="GO" id="GO:0009411">
    <property type="term" value="P:response to UV"/>
    <property type="evidence" value="ECO:0007669"/>
    <property type="project" value="TreeGrafter"/>
</dbReference>
<evidence type="ECO:0000313" key="5">
    <source>
        <dbReference type="EMBL" id="KAK9866305.1"/>
    </source>
</evidence>
<evidence type="ECO:0000256" key="4">
    <source>
        <dbReference type="ARBA" id="ARBA00047303"/>
    </source>
</evidence>
<dbReference type="GO" id="GO:0006264">
    <property type="term" value="P:mitochondrial DNA replication"/>
    <property type="evidence" value="ECO:0007669"/>
    <property type="project" value="TreeGrafter"/>
</dbReference>
<dbReference type="GO" id="GO:0003682">
    <property type="term" value="F:chromatin binding"/>
    <property type="evidence" value="ECO:0007669"/>
    <property type="project" value="TreeGrafter"/>
</dbReference>
<dbReference type="AlphaFoldDB" id="A0AAW1T9R4"/>
<dbReference type="PANTHER" id="PTHR31399">
    <property type="entry name" value="DNA-DIRECTED PRIMASE / POLYMERASE PROTEIN"/>
    <property type="match status" value="1"/>
</dbReference>
<dbReference type="EMBL" id="JALJOV010000172">
    <property type="protein sequence ID" value="KAK9866305.1"/>
    <property type="molecule type" value="Genomic_DNA"/>
</dbReference>
<evidence type="ECO:0000256" key="3">
    <source>
        <dbReference type="ARBA" id="ARBA00044768"/>
    </source>
</evidence>
<dbReference type="GO" id="GO:0003887">
    <property type="term" value="F:DNA-directed DNA polymerase activity"/>
    <property type="evidence" value="ECO:0007669"/>
    <property type="project" value="UniProtKB-EC"/>
</dbReference>
<accession>A0AAW1T9R4</accession>
<sequence>MPTYSSISFYSNTQARTTAVDLKIQAYLRGAEQILRSNDAGYAMRSFPLQEPAFRFADHLPAASCLRIFSVEKSCDGRRSFMAASYAQFWDHYQQLDPSDRHHYEIIREALPCHLYFDLEYALDCNPDACGVDLISQLLRCVTTALKIEKHIWDFLLQNTEGKQAPFVDTGVYTRNRAMRLLLSSKAGKTATLENTGRFGGAGKTSHEMFLCTLAGKAVGVRSWAYWDTEGLLLLNMRGTRWCGNVQREHRSNGVFYVADLQAGIWYRMIATKFHELPLHVAGRCLSEEQNWVNLQQFA</sequence>
<evidence type="ECO:0000256" key="1">
    <source>
        <dbReference type="ARBA" id="ARBA00026139"/>
    </source>
</evidence>